<name>A0AAV2HU47_LYMST</name>
<dbReference type="InterPro" id="IPR039664">
    <property type="entry name" value="GRB/APBB1IP"/>
</dbReference>
<sequence length="69" mass="8286">QNPKDLVCLVQFEYVEVYRGIGWKKKYHAPTDFCFALKHPQIQKKTSKYIRYFCVETEIALDQWVMGVR</sequence>
<accession>A0AAV2HU47</accession>
<organism evidence="1 2">
    <name type="scientific">Lymnaea stagnalis</name>
    <name type="common">Great pond snail</name>
    <name type="synonym">Helix stagnalis</name>
    <dbReference type="NCBI Taxonomy" id="6523"/>
    <lineage>
        <taxon>Eukaryota</taxon>
        <taxon>Metazoa</taxon>
        <taxon>Spiralia</taxon>
        <taxon>Lophotrochozoa</taxon>
        <taxon>Mollusca</taxon>
        <taxon>Gastropoda</taxon>
        <taxon>Heterobranchia</taxon>
        <taxon>Euthyneura</taxon>
        <taxon>Panpulmonata</taxon>
        <taxon>Hygrophila</taxon>
        <taxon>Lymnaeoidea</taxon>
        <taxon>Lymnaeidae</taxon>
        <taxon>Lymnaea</taxon>
    </lineage>
</organism>
<protein>
    <submittedName>
        <fullName evidence="1">Uncharacterized protein</fullName>
    </submittedName>
</protein>
<keyword evidence="2" id="KW-1185">Reference proteome</keyword>
<dbReference type="Proteomes" id="UP001497497">
    <property type="component" value="Unassembled WGS sequence"/>
</dbReference>
<comment type="caution">
    <text evidence="1">The sequence shown here is derived from an EMBL/GenBank/DDBJ whole genome shotgun (WGS) entry which is preliminary data.</text>
</comment>
<dbReference type="Gene3D" id="2.30.29.30">
    <property type="entry name" value="Pleckstrin-homology domain (PH domain)/Phosphotyrosine-binding domain (PTB)"/>
    <property type="match status" value="1"/>
</dbReference>
<dbReference type="PANTHER" id="PTHR11243:SF23">
    <property type="entry name" value="LD06925P"/>
    <property type="match status" value="1"/>
</dbReference>
<dbReference type="InterPro" id="IPR011993">
    <property type="entry name" value="PH-like_dom_sf"/>
</dbReference>
<feature type="non-terminal residue" evidence="1">
    <location>
        <position position="1"/>
    </location>
</feature>
<dbReference type="SUPFAM" id="SSF50729">
    <property type="entry name" value="PH domain-like"/>
    <property type="match status" value="1"/>
</dbReference>
<evidence type="ECO:0000313" key="2">
    <source>
        <dbReference type="Proteomes" id="UP001497497"/>
    </source>
</evidence>
<reference evidence="1 2" key="1">
    <citation type="submission" date="2024-04" db="EMBL/GenBank/DDBJ databases">
        <authorList>
            <consortium name="Genoscope - CEA"/>
            <person name="William W."/>
        </authorList>
    </citation>
    <scope>NUCLEOTIDE SEQUENCE [LARGE SCALE GENOMIC DNA]</scope>
</reference>
<dbReference type="EMBL" id="CAXITT010000268">
    <property type="protein sequence ID" value="CAL1537602.1"/>
    <property type="molecule type" value="Genomic_DNA"/>
</dbReference>
<gene>
    <name evidence="1" type="ORF">GSLYS_00011504001</name>
</gene>
<evidence type="ECO:0000313" key="1">
    <source>
        <dbReference type="EMBL" id="CAL1537602.1"/>
    </source>
</evidence>
<dbReference type="AlphaFoldDB" id="A0AAV2HU47"/>
<dbReference type="PANTHER" id="PTHR11243">
    <property type="entry name" value="GROWTH FACTOR RECEPTOR-BOUND PROTEIN"/>
    <property type="match status" value="1"/>
</dbReference>
<proteinExistence type="predicted"/>
<feature type="non-terminal residue" evidence="1">
    <location>
        <position position="69"/>
    </location>
</feature>